<comment type="caution">
    <text evidence="2">The sequence shown here is derived from an EMBL/GenBank/DDBJ whole genome shotgun (WGS) entry which is preliminary data.</text>
</comment>
<dbReference type="SUPFAM" id="SSF143749">
    <property type="entry name" value="Phage tail protein-like"/>
    <property type="match status" value="1"/>
</dbReference>
<reference evidence="3" key="2">
    <citation type="submission" date="2018-02" db="EMBL/GenBank/DDBJ databases">
        <title>Phenotypic characterization and whole genome analysis of multidrug-resistant, extended-spectrum beta-lactamase-producing bacteria isolated from dogs in Germany.</title>
        <authorList>
            <person name="Williamson C."/>
        </authorList>
    </citation>
    <scope>NUCLEOTIDE SEQUENCE [LARGE SCALE GENOMIC DNA]</scope>
    <source>
        <strain evidence="3">AFG_SD03_1510_Ahy_093</strain>
    </source>
</reference>
<dbReference type="EMBL" id="PUTQ01000027">
    <property type="protein sequence ID" value="RCF46444.1"/>
    <property type="molecule type" value="Genomic_DNA"/>
</dbReference>
<protein>
    <recommendedName>
        <fullName evidence="4">Gp37 protein</fullName>
    </recommendedName>
</protein>
<gene>
    <name evidence="2" type="ORF">C6C11_17215</name>
</gene>
<proteinExistence type="predicted"/>
<evidence type="ECO:0000256" key="1">
    <source>
        <dbReference type="SAM" id="MobiDB-lite"/>
    </source>
</evidence>
<name>A0ABD7G4I5_AERHY</name>
<accession>A0ABD7G4I5</accession>
<reference evidence="2 3" key="1">
    <citation type="journal article" date="2018" name="PLoS ONE">
        <title>Phenotypic characterization and whole genome analysis of extended-spectrum beta-lactamase-producing bacteria isolated from dogs in Germany.</title>
        <authorList>
            <person name="Boehmer T."/>
            <person name="Vogler A.J."/>
            <person name="Thomas A."/>
            <person name="Sauer S."/>
            <person name="Hergenroether M."/>
            <person name="Straubinger R.K."/>
            <person name="Birdsell D."/>
            <person name="Keim P."/>
            <person name="Sahl J.W."/>
            <person name="Williamson C.H."/>
            <person name="Riehm J.M."/>
        </authorList>
    </citation>
    <scope>NUCLEOTIDE SEQUENCE [LARGE SCALE GENOMIC DNA]</scope>
    <source>
        <strain evidence="2 3">AFG_SD03_1510_Ahy_093</strain>
    </source>
</reference>
<dbReference type="Gene3D" id="3.30.2000.10">
    <property type="entry name" value="Phage tail protein-like"/>
    <property type="match status" value="1"/>
</dbReference>
<evidence type="ECO:0000313" key="3">
    <source>
        <dbReference type="Proteomes" id="UP000253075"/>
    </source>
</evidence>
<dbReference type="RefSeq" id="WP_054893682.1">
    <property type="nucleotide sequence ID" value="NZ_PUTQ01000027.1"/>
</dbReference>
<feature type="region of interest" description="Disordered" evidence="1">
    <location>
        <begin position="156"/>
        <end position="184"/>
    </location>
</feature>
<dbReference type="InterPro" id="IPR018602">
    <property type="entry name" value="Gp37/STM4215"/>
</dbReference>
<dbReference type="Pfam" id="PF09646">
    <property type="entry name" value="Gp37"/>
    <property type="match status" value="1"/>
</dbReference>
<sequence length="184" mass="20107">MSTVGDLENAIVARLSAALTLQGQAHPKVDVRAWPERPRDYRMAHPHGAALVIYRGSKFTHRATAGQLVTYEDEFEMGLISRTLREANVPGSAEAALGVGIYDLLETCREALMGWVPQFASGQVRIISVEFDDYVEGTWGYSLRFAIPMTTVANRPRPPGPWGVTNEDAAPALSEPAVQLPETT</sequence>
<dbReference type="InterPro" id="IPR038042">
    <property type="entry name" value="Gp37-like"/>
</dbReference>
<organism evidence="2 3">
    <name type="scientific">Aeromonas hydrophila</name>
    <dbReference type="NCBI Taxonomy" id="644"/>
    <lineage>
        <taxon>Bacteria</taxon>
        <taxon>Pseudomonadati</taxon>
        <taxon>Pseudomonadota</taxon>
        <taxon>Gammaproteobacteria</taxon>
        <taxon>Aeromonadales</taxon>
        <taxon>Aeromonadaceae</taxon>
        <taxon>Aeromonas</taxon>
    </lineage>
</organism>
<dbReference type="InterPro" id="IPR035934">
    <property type="entry name" value="Phage_tail_protein-like_sf"/>
</dbReference>
<evidence type="ECO:0008006" key="4">
    <source>
        <dbReference type="Google" id="ProtNLM"/>
    </source>
</evidence>
<evidence type="ECO:0000313" key="2">
    <source>
        <dbReference type="EMBL" id="RCF46444.1"/>
    </source>
</evidence>
<dbReference type="Proteomes" id="UP000253075">
    <property type="component" value="Unassembled WGS sequence"/>
</dbReference>
<dbReference type="AlphaFoldDB" id="A0ABD7G4I5"/>